<evidence type="ECO:0000256" key="2">
    <source>
        <dbReference type="ARBA" id="ARBA00023125"/>
    </source>
</evidence>
<dbReference type="PROSITE" id="PS01081">
    <property type="entry name" value="HTH_TETR_1"/>
    <property type="match status" value="1"/>
</dbReference>
<evidence type="ECO:0000313" key="6">
    <source>
        <dbReference type="EMBL" id="CAJ1580302.1"/>
    </source>
</evidence>
<dbReference type="RefSeq" id="WP_316514728.1">
    <property type="nucleotide sequence ID" value="NZ_OY726395.1"/>
</dbReference>
<dbReference type="EMBL" id="OY726395">
    <property type="protein sequence ID" value="CAJ1580302.1"/>
    <property type="molecule type" value="Genomic_DNA"/>
</dbReference>
<reference evidence="6 7" key="1">
    <citation type="submission" date="2023-08" db="EMBL/GenBank/DDBJ databases">
        <authorList>
            <person name="Folkvardsen B D."/>
            <person name="Norman A."/>
        </authorList>
    </citation>
    <scope>NUCLEOTIDE SEQUENCE [LARGE SCALE GENOMIC DNA]</scope>
    <source>
        <strain evidence="6 7">Mu0050</strain>
    </source>
</reference>
<keyword evidence="7" id="KW-1185">Reference proteome</keyword>
<dbReference type="InterPro" id="IPR023772">
    <property type="entry name" value="DNA-bd_HTH_TetR-type_CS"/>
</dbReference>
<dbReference type="Proteomes" id="UP001190466">
    <property type="component" value="Chromosome"/>
</dbReference>
<sequence>MTEVGGRGRPRDRGTDLAILRAGLELFIERGVEGTSMEQIAKLAGVGKPSIYRRWSNKEELIAAAIETLVVDEVQFASAQEVEAQSPAALVEAAIDSAAAAATTPQYRALVARVYGSAVSHPALMAAYWERYILPRRQIAARLLERAREEGTVAADLDVDVAIDMMAGAVTYRVLQPDPPDLDEMRRYLRAVYRQIGLLPPGGADGDGGAGLK</sequence>
<dbReference type="SUPFAM" id="SSF48498">
    <property type="entry name" value="Tetracyclin repressor-like, C-terminal domain"/>
    <property type="match status" value="1"/>
</dbReference>
<feature type="DNA-binding region" description="H-T-H motif" evidence="4">
    <location>
        <begin position="36"/>
        <end position="55"/>
    </location>
</feature>
<dbReference type="PANTHER" id="PTHR30055">
    <property type="entry name" value="HTH-TYPE TRANSCRIPTIONAL REGULATOR RUTR"/>
    <property type="match status" value="1"/>
</dbReference>
<keyword evidence="3" id="KW-0804">Transcription</keyword>
<dbReference type="PROSITE" id="PS50977">
    <property type="entry name" value="HTH_TETR_2"/>
    <property type="match status" value="1"/>
</dbReference>
<dbReference type="Pfam" id="PF16859">
    <property type="entry name" value="TetR_C_11"/>
    <property type="match status" value="1"/>
</dbReference>
<accession>A0ABM9MAC7</accession>
<evidence type="ECO:0000256" key="3">
    <source>
        <dbReference type="ARBA" id="ARBA00023163"/>
    </source>
</evidence>
<protein>
    <submittedName>
        <fullName evidence="6">TetR/AcrR family transcriptional regulator</fullName>
    </submittedName>
</protein>
<evidence type="ECO:0000259" key="5">
    <source>
        <dbReference type="PROSITE" id="PS50977"/>
    </source>
</evidence>
<dbReference type="InterPro" id="IPR011075">
    <property type="entry name" value="TetR_C"/>
</dbReference>
<dbReference type="InterPro" id="IPR050109">
    <property type="entry name" value="HTH-type_TetR-like_transc_reg"/>
</dbReference>
<evidence type="ECO:0000256" key="1">
    <source>
        <dbReference type="ARBA" id="ARBA00023015"/>
    </source>
</evidence>
<dbReference type="InterPro" id="IPR009057">
    <property type="entry name" value="Homeodomain-like_sf"/>
</dbReference>
<feature type="domain" description="HTH tetR-type" evidence="5">
    <location>
        <begin position="13"/>
        <end position="73"/>
    </location>
</feature>
<proteinExistence type="predicted"/>
<dbReference type="Gene3D" id="1.10.10.60">
    <property type="entry name" value="Homeodomain-like"/>
    <property type="match status" value="1"/>
</dbReference>
<evidence type="ECO:0000256" key="4">
    <source>
        <dbReference type="PROSITE-ProRule" id="PRU00335"/>
    </source>
</evidence>
<organism evidence="6 7">
    <name type="scientific">[Mycobacterium] wendilense</name>
    <dbReference type="NCBI Taxonomy" id="3064284"/>
    <lineage>
        <taxon>Bacteria</taxon>
        <taxon>Bacillati</taxon>
        <taxon>Actinomycetota</taxon>
        <taxon>Actinomycetes</taxon>
        <taxon>Mycobacteriales</taxon>
        <taxon>Mycobacteriaceae</taxon>
        <taxon>Mycolicibacter</taxon>
    </lineage>
</organism>
<dbReference type="PANTHER" id="PTHR30055:SF148">
    <property type="entry name" value="TETR-FAMILY TRANSCRIPTIONAL REGULATOR"/>
    <property type="match status" value="1"/>
</dbReference>
<name>A0ABM9MAC7_9MYCO</name>
<dbReference type="PRINTS" id="PR00455">
    <property type="entry name" value="HTHTETR"/>
</dbReference>
<keyword evidence="2 4" id="KW-0238">DNA-binding</keyword>
<dbReference type="Gene3D" id="1.10.357.10">
    <property type="entry name" value="Tetracycline Repressor, domain 2"/>
    <property type="match status" value="1"/>
</dbReference>
<dbReference type="InterPro" id="IPR001647">
    <property type="entry name" value="HTH_TetR"/>
</dbReference>
<dbReference type="SUPFAM" id="SSF46689">
    <property type="entry name" value="Homeodomain-like"/>
    <property type="match status" value="1"/>
</dbReference>
<gene>
    <name evidence="6" type="ORF">MU0050_000974</name>
</gene>
<evidence type="ECO:0000313" key="7">
    <source>
        <dbReference type="Proteomes" id="UP001190466"/>
    </source>
</evidence>
<dbReference type="Pfam" id="PF00440">
    <property type="entry name" value="TetR_N"/>
    <property type="match status" value="1"/>
</dbReference>
<dbReference type="InterPro" id="IPR036271">
    <property type="entry name" value="Tet_transcr_reg_TetR-rel_C_sf"/>
</dbReference>
<keyword evidence="1" id="KW-0805">Transcription regulation</keyword>